<dbReference type="EMBL" id="CDMY01000603">
    <property type="protein sequence ID" value="CEM25616.1"/>
    <property type="molecule type" value="Genomic_DNA"/>
</dbReference>
<keyword evidence="2" id="KW-1133">Transmembrane helix</keyword>
<keyword evidence="4" id="KW-1185">Reference proteome</keyword>
<keyword evidence="2" id="KW-0472">Membrane</keyword>
<name>A0A0G4G9Y8_VITBC</name>
<evidence type="ECO:0000313" key="3">
    <source>
        <dbReference type="EMBL" id="CEM25616.1"/>
    </source>
</evidence>
<evidence type="ECO:0000313" key="4">
    <source>
        <dbReference type="Proteomes" id="UP000041254"/>
    </source>
</evidence>
<reference evidence="3 4" key="1">
    <citation type="submission" date="2014-11" db="EMBL/GenBank/DDBJ databases">
        <authorList>
            <person name="Zhu J."/>
            <person name="Qi W."/>
            <person name="Song R."/>
        </authorList>
    </citation>
    <scope>NUCLEOTIDE SEQUENCE [LARGE SCALE GENOMIC DNA]</scope>
</reference>
<organism evidence="3 4">
    <name type="scientific">Vitrella brassicaformis (strain CCMP3155)</name>
    <dbReference type="NCBI Taxonomy" id="1169540"/>
    <lineage>
        <taxon>Eukaryota</taxon>
        <taxon>Sar</taxon>
        <taxon>Alveolata</taxon>
        <taxon>Colpodellida</taxon>
        <taxon>Vitrellaceae</taxon>
        <taxon>Vitrella</taxon>
    </lineage>
</organism>
<dbReference type="VEuPathDB" id="CryptoDB:Vbra_9759"/>
<dbReference type="Proteomes" id="UP000041254">
    <property type="component" value="Unassembled WGS sequence"/>
</dbReference>
<sequence length="336" mass="36887">MGLVCVYALSPKYAAAASTDRDRFFMAVIYLTVFLPPIGLVNKLVRSLKTYILFPRMLQSEAVNLSSKLVYSVVMSLFDLIMDISSPYAILLYLRAKKLVKARCKKRTPTAHPLTSIALAATKEEAVSGPPTHKDNDATERQHDKRNDSHLLRRQSSIMSAALSLRGTKPGLSPTGGLQSALASLEVSPRCLRSLCDQIHIWSNCELVALLFTNLTVLTAQAYAGAPWQQVVEGGIGLVLLVAIEQLFELCVLCVMMRWNNLPMLTSTREKGVLRSRILIVLMAATSFLHFLMAAISPLVCPGRSQPHSCKAPTYRAIGVVRPGCSLPISFSFPLE</sequence>
<protein>
    <submittedName>
        <fullName evidence="3">Uncharacterized protein</fullName>
    </submittedName>
</protein>
<accession>A0A0G4G9Y8</accession>
<dbReference type="AlphaFoldDB" id="A0A0G4G9Y8"/>
<feature type="transmembrane region" description="Helical" evidence="2">
    <location>
        <begin position="207"/>
        <end position="224"/>
    </location>
</feature>
<gene>
    <name evidence="3" type="ORF">Vbra_9759</name>
</gene>
<evidence type="ECO:0000256" key="2">
    <source>
        <dbReference type="SAM" id="Phobius"/>
    </source>
</evidence>
<keyword evidence="2" id="KW-0812">Transmembrane</keyword>
<feature type="transmembrane region" description="Helical" evidence="2">
    <location>
        <begin position="24"/>
        <end position="45"/>
    </location>
</feature>
<feature type="transmembrane region" description="Helical" evidence="2">
    <location>
        <begin position="278"/>
        <end position="300"/>
    </location>
</feature>
<feature type="transmembrane region" description="Helical" evidence="2">
    <location>
        <begin position="236"/>
        <end position="257"/>
    </location>
</feature>
<dbReference type="InParanoid" id="A0A0G4G9Y8"/>
<dbReference type="PhylomeDB" id="A0A0G4G9Y8"/>
<evidence type="ECO:0000256" key="1">
    <source>
        <dbReference type="SAM" id="MobiDB-lite"/>
    </source>
</evidence>
<feature type="transmembrane region" description="Helical" evidence="2">
    <location>
        <begin position="69"/>
        <end position="94"/>
    </location>
</feature>
<feature type="region of interest" description="Disordered" evidence="1">
    <location>
        <begin position="125"/>
        <end position="150"/>
    </location>
</feature>
<proteinExistence type="predicted"/>